<dbReference type="InterPro" id="IPR002347">
    <property type="entry name" value="SDR_fam"/>
</dbReference>
<dbReference type="PANTHER" id="PTHR45458">
    <property type="entry name" value="SHORT-CHAIN DEHYDROGENASE/REDUCTASE SDR"/>
    <property type="match status" value="1"/>
</dbReference>
<dbReference type="InterPro" id="IPR036291">
    <property type="entry name" value="NAD(P)-bd_dom_sf"/>
</dbReference>
<dbReference type="Pfam" id="PF00106">
    <property type="entry name" value="adh_short"/>
    <property type="match status" value="1"/>
</dbReference>
<reference evidence="1 2" key="1">
    <citation type="journal article" date="2018" name="Mol. Biol. Evol.">
        <title>Broad Genomic Sampling Reveals a Smut Pathogenic Ancestry of the Fungal Clade Ustilaginomycotina.</title>
        <authorList>
            <person name="Kijpornyongpan T."/>
            <person name="Mondo S.J."/>
            <person name="Barry K."/>
            <person name="Sandor L."/>
            <person name="Lee J."/>
            <person name="Lipzen A."/>
            <person name="Pangilinan J."/>
            <person name="LaButti K."/>
            <person name="Hainaut M."/>
            <person name="Henrissat B."/>
            <person name="Grigoriev I.V."/>
            <person name="Spatafora J.W."/>
            <person name="Aime M.C."/>
        </authorList>
    </citation>
    <scope>NUCLEOTIDE SEQUENCE [LARGE SCALE GENOMIC DNA]</scope>
    <source>
        <strain evidence="1 2">MCA 4198</strain>
    </source>
</reference>
<dbReference type="GeneID" id="37041729"/>
<accession>A0A316YDK2</accession>
<dbReference type="AlphaFoldDB" id="A0A316YDK2"/>
<dbReference type="OrthoDB" id="9876299at2759"/>
<dbReference type="EMBL" id="KZ819642">
    <property type="protein sequence ID" value="PWN86748.1"/>
    <property type="molecule type" value="Genomic_DNA"/>
</dbReference>
<dbReference type="Proteomes" id="UP000245768">
    <property type="component" value="Unassembled WGS sequence"/>
</dbReference>
<evidence type="ECO:0000313" key="1">
    <source>
        <dbReference type="EMBL" id="PWN86748.1"/>
    </source>
</evidence>
<protein>
    <submittedName>
        <fullName evidence="1">NAD(P)-binding protein</fullName>
    </submittedName>
</protein>
<organism evidence="1 2">
    <name type="scientific">Acaromyces ingoldii</name>
    <dbReference type="NCBI Taxonomy" id="215250"/>
    <lineage>
        <taxon>Eukaryota</taxon>
        <taxon>Fungi</taxon>
        <taxon>Dikarya</taxon>
        <taxon>Basidiomycota</taxon>
        <taxon>Ustilaginomycotina</taxon>
        <taxon>Exobasidiomycetes</taxon>
        <taxon>Exobasidiales</taxon>
        <taxon>Cryptobasidiaceae</taxon>
        <taxon>Acaromyces</taxon>
    </lineage>
</organism>
<dbReference type="FunCoup" id="A0A316YDK2">
    <property type="interactions" value="93"/>
</dbReference>
<dbReference type="PANTHER" id="PTHR45458:SF3">
    <property type="entry name" value="CHAIN DEHYDROGENASE (ATSC), PUTATIVE-RELATED"/>
    <property type="match status" value="1"/>
</dbReference>
<dbReference type="GO" id="GO:0016616">
    <property type="term" value="F:oxidoreductase activity, acting on the CH-OH group of donors, NAD or NADP as acceptor"/>
    <property type="evidence" value="ECO:0007669"/>
    <property type="project" value="TreeGrafter"/>
</dbReference>
<dbReference type="Gene3D" id="3.40.50.720">
    <property type="entry name" value="NAD(P)-binding Rossmann-like Domain"/>
    <property type="match status" value="1"/>
</dbReference>
<keyword evidence="2" id="KW-1185">Reference proteome</keyword>
<proteinExistence type="predicted"/>
<sequence>MVTGATRGIGRALVEILLQQPDKQVIAAVRHLQSADAKSLSALPRASGTTLTLVKIDSSRRSDAQAALDILKEDGIEKIDTIVANAGIAHEGIQISETDLDVVGQQMENNLIGPWALFKAFRPLLLASKEPKFVALSTEVASLTLRDSLPPVKLSAYGASKIALNYFVNRLAAEEAWLTCFAIHPGVVNTALGDKAIKALGGITMNNLLQDGRAVTVGKAAQRVIKFIETANKETVSGLVFDSSSGSTIPW</sequence>
<dbReference type="InParanoid" id="A0A316YDK2"/>
<gene>
    <name evidence="1" type="ORF">FA10DRAFT_256625</name>
</gene>
<dbReference type="RefSeq" id="XP_025373946.1">
    <property type="nucleotide sequence ID" value="XM_025519813.1"/>
</dbReference>
<dbReference type="PRINTS" id="PR00081">
    <property type="entry name" value="GDHRDH"/>
</dbReference>
<evidence type="ECO:0000313" key="2">
    <source>
        <dbReference type="Proteomes" id="UP000245768"/>
    </source>
</evidence>
<dbReference type="SUPFAM" id="SSF51735">
    <property type="entry name" value="NAD(P)-binding Rossmann-fold domains"/>
    <property type="match status" value="1"/>
</dbReference>
<name>A0A316YDK2_9BASI</name>
<dbReference type="InterPro" id="IPR052184">
    <property type="entry name" value="SDR_enzymes"/>
</dbReference>